<proteinExistence type="predicted"/>
<keyword evidence="3" id="KW-1185">Reference proteome</keyword>
<keyword evidence="1" id="KW-0732">Signal</keyword>
<dbReference type="EMBL" id="CP115174">
    <property type="protein sequence ID" value="WBO22607.1"/>
    <property type="molecule type" value="Genomic_DNA"/>
</dbReference>
<accession>A0ABY7NMZ8</accession>
<dbReference type="InterPro" id="IPR007788">
    <property type="entry name" value="QCT"/>
</dbReference>
<organism evidence="2 3">
    <name type="scientific">Sphingomonas abietis</name>
    <dbReference type="NCBI Taxonomy" id="3012344"/>
    <lineage>
        <taxon>Bacteria</taxon>
        <taxon>Pseudomonadati</taxon>
        <taxon>Pseudomonadota</taxon>
        <taxon>Alphaproteobacteria</taxon>
        <taxon>Sphingomonadales</taxon>
        <taxon>Sphingomonadaceae</taxon>
        <taxon>Sphingomonas</taxon>
    </lineage>
</organism>
<dbReference type="PANTHER" id="PTHR31270">
    <property type="entry name" value="GLUTAMINYL-PEPTIDE CYCLOTRANSFERASE"/>
    <property type="match status" value="1"/>
</dbReference>
<dbReference type="Pfam" id="PF05096">
    <property type="entry name" value="Glu_cyclase_2"/>
    <property type="match status" value="1"/>
</dbReference>
<protein>
    <submittedName>
        <fullName evidence="2">Glutaminyl-peptide cyclotransferase</fullName>
    </submittedName>
</protein>
<evidence type="ECO:0000256" key="1">
    <source>
        <dbReference type="SAM" id="SignalP"/>
    </source>
</evidence>
<dbReference type="RefSeq" id="WP_270077249.1">
    <property type="nucleotide sequence ID" value="NZ_CP115174.1"/>
</dbReference>
<name>A0ABY7NMZ8_9SPHN</name>
<gene>
    <name evidence="2" type="ORF">PBT88_00165</name>
</gene>
<feature type="chain" id="PRO_5045544052" evidence="1">
    <location>
        <begin position="20"/>
        <end position="253"/>
    </location>
</feature>
<reference evidence="2 3" key="1">
    <citation type="submission" date="2022-12" db="EMBL/GenBank/DDBJ databases">
        <title>Sphingomonas abieness sp. nov., an endophytic bacterium isolated from Abies koreana.</title>
        <authorList>
            <person name="Jiang L."/>
            <person name="Lee J."/>
        </authorList>
    </citation>
    <scope>NUCLEOTIDE SEQUENCE [LARGE SCALE GENOMIC DNA]</scope>
    <source>
        <strain evidence="3">PAMB 00755</strain>
    </source>
</reference>
<dbReference type="Gene3D" id="2.130.10.10">
    <property type="entry name" value="YVTN repeat-like/Quinoprotein amine dehydrogenase"/>
    <property type="match status" value="1"/>
</dbReference>
<evidence type="ECO:0000313" key="3">
    <source>
        <dbReference type="Proteomes" id="UP001210865"/>
    </source>
</evidence>
<dbReference type="Proteomes" id="UP001210865">
    <property type="component" value="Chromosome"/>
</dbReference>
<dbReference type="InterPro" id="IPR015943">
    <property type="entry name" value="WD40/YVTN_repeat-like_dom_sf"/>
</dbReference>
<dbReference type="PANTHER" id="PTHR31270:SF1">
    <property type="entry name" value="GLUTAMINYL-PEPTIDE CYCLOTRANSFERASE"/>
    <property type="match status" value="1"/>
</dbReference>
<sequence length="253" mass="27758">MRPFATLILAALCAGTASAELPSAPARILATFPHDTSAFTEGLLIRDGQLYESTGYDGQSFIRRKDLATGRVIESVKIPPGLFGEGIVDWGDKLYSVTWHGGRGFVWNLDGLTKAGEWHYDGEGWAMTRDAHRIILSDGTSVLRFLDPATLKVTGRLKVTAEGKPIDQINELEYVHGEILANIWQTAYIARIDPRTGHVKGWIDLRALWDKAGTTGVDAVPNGIAYDHATDRLYVTGKDWPMLFQIALPGHTG</sequence>
<feature type="signal peptide" evidence="1">
    <location>
        <begin position="1"/>
        <end position="19"/>
    </location>
</feature>
<evidence type="ECO:0000313" key="2">
    <source>
        <dbReference type="EMBL" id="WBO22607.1"/>
    </source>
</evidence>
<dbReference type="SUPFAM" id="SSF50969">
    <property type="entry name" value="YVTN repeat-like/Quinoprotein amine dehydrogenase"/>
    <property type="match status" value="1"/>
</dbReference>
<dbReference type="InterPro" id="IPR011044">
    <property type="entry name" value="Quino_amine_DH_bsu"/>
</dbReference>